<feature type="repeat" description="Pumilio" evidence="4">
    <location>
        <begin position="673"/>
        <end position="715"/>
    </location>
</feature>
<dbReference type="PROSITE" id="PS50302">
    <property type="entry name" value="PUM"/>
    <property type="match status" value="6"/>
</dbReference>
<comment type="caution">
    <text evidence="7">The sequence shown here is derived from an EMBL/GenBank/DDBJ whole genome shotgun (WGS) entry which is preliminary data.</text>
</comment>
<reference evidence="7 8" key="1">
    <citation type="journal article" date="2023" name="Plants (Basel)">
        <title>Bridging the Gap: Combining Genomics and Transcriptomics Approaches to Understand Stylosanthes scabra, an Orphan Legume from the Brazilian Caatinga.</title>
        <authorList>
            <person name="Ferreira-Neto J.R.C."/>
            <person name="da Silva M.D."/>
            <person name="Binneck E."/>
            <person name="de Melo N.F."/>
            <person name="da Silva R.H."/>
            <person name="de Melo A.L.T.M."/>
            <person name="Pandolfi V."/>
            <person name="Bustamante F.O."/>
            <person name="Brasileiro-Vidal A.C."/>
            <person name="Benko-Iseppon A.M."/>
        </authorList>
    </citation>
    <scope>NUCLEOTIDE SEQUENCE [LARGE SCALE GENOMIC DNA]</scope>
    <source>
        <tissue evidence="7">Leaves</tissue>
    </source>
</reference>
<dbReference type="InterPro" id="IPR033133">
    <property type="entry name" value="PUM-HD"/>
</dbReference>
<dbReference type="CDD" id="cd07920">
    <property type="entry name" value="Pumilio"/>
    <property type="match status" value="1"/>
</dbReference>
<feature type="repeat" description="Pumilio" evidence="4">
    <location>
        <begin position="528"/>
        <end position="563"/>
    </location>
</feature>
<dbReference type="InterPro" id="IPR033712">
    <property type="entry name" value="Pumilio_RNA-bd"/>
</dbReference>
<evidence type="ECO:0000313" key="8">
    <source>
        <dbReference type="Proteomes" id="UP001341840"/>
    </source>
</evidence>
<keyword evidence="3" id="KW-0694">RNA-binding</keyword>
<dbReference type="InterPro" id="IPR016024">
    <property type="entry name" value="ARM-type_fold"/>
</dbReference>
<feature type="repeat" description="Pumilio" evidence="4">
    <location>
        <begin position="564"/>
        <end position="600"/>
    </location>
</feature>
<dbReference type="PANTHER" id="PTHR12537:SF121">
    <property type="entry name" value="PUMILIO HOMOLOG 5"/>
    <property type="match status" value="1"/>
</dbReference>
<organism evidence="7 8">
    <name type="scientific">Stylosanthes scabra</name>
    <dbReference type="NCBI Taxonomy" id="79078"/>
    <lineage>
        <taxon>Eukaryota</taxon>
        <taxon>Viridiplantae</taxon>
        <taxon>Streptophyta</taxon>
        <taxon>Embryophyta</taxon>
        <taxon>Tracheophyta</taxon>
        <taxon>Spermatophyta</taxon>
        <taxon>Magnoliopsida</taxon>
        <taxon>eudicotyledons</taxon>
        <taxon>Gunneridae</taxon>
        <taxon>Pentapetalae</taxon>
        <taxon>rosids</taxon>
        <taxon>fabids</taxon>
        <taxon>Fabales</taxon>
        <taxon>Fabaceae</taxon>
        <taxon>Papilionoideae</taxon>
        <taxon>50 kb inversion clade</taxon>
        <taxon>dalbergioids sensu lato</taxon>
        <taxon>Dalbergieae</taxon>
        <taxon>Pterocarpus clade</taxon>
        <taxon>Stylosanthes</taxon>
    </lineage>
</organism>
<gene>
    <name evidence="7" type="ORF">PIB30_017127</name>
</gene>
<dbReference type="InterPro" id="IPR001313">
    <property type="entry name" value="Pumilio_RNA-bd_rpt"/>
</dbReference>
<feature type="region of interest" description="Disordered" evidence="5">
    <location>
        <begin position="61"/>
        <end position="83"/>
    </location>
</feature>
<dbReference type="Proteomes" id="UP001341840">
    <property type="component" value="Unassembled WGS sequence"/>
</dbReference>
<dbReference type="Gene3D" id="1.25.10.10">
    <property type="entry name" value="Leucine-rich Repeat Variant"/>
    <property type="match status" value="2"/>
</dbReference>
<keyword evidence="1" id="KW-0677">Repeat</keyword>
<evidence type="ECO:0000259" key="6">
    <source>
        <dbReference type="PROSITE" id="PS50303"/>
    </source>
</evidence>
<feature type="repeat" description="Pumilio" evidence="4">
    <location>
        <begin position="601"/>
        <end position="636"/>
    </location>
</feature>
<evidence type="ECO:0000256" key="5">
    <source>
        <dbReference type="SAM" id="MobiDB-lite"/>
    </source>
</evidence>
<evidence type="ECO:0000256" key="4">
    <source>
        <dbReference type="PROSITE-ProRule" id="PRU00317"/>
    </source>
</evidence>
<feature type="repeat" description="Pumilio" evidence="4">
    <location>
        <begin position="637"/>
        <end position="672"/>
    </location>
</feature>
<dbReference type="InterPro" id="IPR011989">
    <property type="entry name" value="ARM-like"/>
</dbReference>
<dbReference type="PROSITE" id="PS50303">
    <property type="entry name" value="PUM_HD"/>
    <property type="match status" value="1"/>
</dbReference>
<protein>
    <recommendedName>
        <fullName evidence="6">PUM-HD domain-containing protein</fullName>
    </recommendedName>
</protein>
<feature type="domain" description="PUM-HD" evidence="6">
    <location>
        <begin position="381"/>
        <end position="740"/>
    </location>
</feature>
<dbReference type="Pfam" id="PF00806">
    <property type="entry name" value="PUF"/>
    <property type="match status" value="6"/>
</dbReference>
<evidence type="ECO:0000256" key="1">
    <source>
        <dbReference type="ARBA" id="ARBA00022737"/>
    </source>
</evidence>
<dbReference type="SUPFAM" id="SSF48371">
    <property type="entry name" value="ARM repeat"/>
    <property type="match status" value="1"/>
</dbReference>
<dbReference type="EMBL" id="JASCZI010151084">
    <property type="protein sequence ID" value="MED6168982.1"/>
    <property type="molecule type" value="Genomic_DNA"/>
</dbReference>
<feature type="repeat" description="Pumilio" evidence="4">
    <location>
        <begin position="482"/>
        <end position="518"/>
    </location>
</feature>
<proteinExistence type="predicted"/>
<evidence type="ECO:0000256" key="3">
    <source>
        <dbReference type="ARBA" id="ARBA00022884"/>
    </source>
</evidence>
<accession>A0ABU6V5Q5</accession>
<dbReference type="PANTHER" id="PTHR12537">
    <property type="entry name" value="RNA BINDING PROTEIN PUMILIO-RELATED"/>
    <property type="match status" value="1"/>
</dbReference>
<keyword evidence="8" id="KW-1185">Reference proteome</keyword>
<evidence type="ECO:0000313" key="7">
    <source>
        <dbReference type="EMBL" id="MED6168982.1"/>
    </source>
</evidence>
<keyword evidence="2" id="KW-0810">Translation regulation</keyword>
<evidence type="ECO:0000256" key="2">
    <source>
        <dbReference type="ARBA" id="ARBA00022845"/>
    </source>
</evidence>
<dbReference type="SMART" id="SM00025">
    <property type="entry name" value="Pumilio"/>
    <property type="match status" value="6"/>
</dbReference>
<name>A0ABU6V5Q5_9FABA</name>
<sequence>MEGSVAAVGNMLPVKDHSTTSNSNCLGSSVLKNHMSEGQCQFEPTYAAYCTSIVNLEPRLPPRHLPSQTSSFKDNLGPDTRAIPDEASQSLLEDTSIHGTGQRAVLLSNHHKSLVDLIQFLQKPFQEFSILVETIGRQKTKHTAKIIRLKDNVSTNEFMHTEKQKSRAYKAEARRHKLEEQYYVRNKLNQSFTNGFAYQMPCVVAQVISQGINNSQSYFGSPAHCHAQFSLGIQPSISFTGLTGSLYASPAAFMTPEDPFYPDFQPSGLFTPQNISDGYDMNSSIFLPYIDGYSSQGTLSLPFEIAYYPNPNGQAPTFLSGERVPHTGEFQNQMKFCSQHGLTLQPSYVDSHIQYYPHSFYETYPAVLQQNQLQSSKPTARQTLDANACLDSQKFQPPINGSDLTIPNAVPFLISWKQFLPSSPMCESNPLDGKNEMKEPLASHGNLFCSSPLGFKYFGDSKKQSIIEELKPTSFENFELSDVAGHIIEFSIDQYGSRLIQQKLQSCSAEERAIEVIELDQKIQLVQELDGHLMRCVHDQNGNHVIQKCIECMPIDKIQFIISAFQGQVATLSTHPYGCRVIQRVLEHCSDEQNIQRVVDEILRYACFLAEDQYGNYVIQHVIEKGRENERSQILSKLTGRIVQLSKHKYGSNVFEKCWEHSSEIERDALLEEIIQQPNECGKNLLTMMKDQYANYVVQKVLETRNHKHREVLFSHIRVHLPSLKKYTYGKQVADPGKFS</sequence>